<feature type="transmembrane region" description="Helical" evidence="6">
    <location>
        <begin position="277"/>
        <end position="298"/>
    </location>
</feature>
<dbReference type="OrthoDB" id="62087at2759"/>
<dbReference type="InterPro" id="IPR002200">
    <property type="entry name" value="Elicitin"/>
</dbReference>
<evidence type="ECO:0000256" key="4">
    <source>
        <dbReference type="ARBA" id="ARBA00022978"/>
    </source>
</evidence>
<dbReference type="Pfam" id="PF00964">
    <property type="entry name" value="Elicitin"/>
    <property type="match status" value="1"/>
</dbReference>
<feature type="transmembrane region" description="Helical" evidence="6">
    <location>
        <begin position="204"/>
        <end position="226"/>
    </location>
</feature>
<dbReference type="InterPro" id="IPR036470">
    <property type="entry name" value="Elicitin_sf"/>
</dbReference>
<feature type="transmembrane region" description="Helical" evidence="6">
    <location>
        <begin position="238"/>
        <end position="257"/>
    </location>
</feature>
<dbReference type="GO" id="GO:0005576">
    <property type="term" value="C:extracellular region"/>
    <property type="evidence" value="ECO:0007669"/>
    <property type="project" value="UniProtKB-SubCell"/>
</dbReference>
<comment type="similarity">
    <text evidence="2">Belongs to the elicitin family.</text>
</comment>
<dbReference type="EMBL" id="JNBR01000596">
    <property type="protein sequence ID" value="OQR90615.1"/>
    <property type="molecule type" value="Genomic_DNA"/>
</dbReference>
<dbReference type="AlphaFoldDB" id="A0A1V9YY12"/>
<evidence type="ECO:0000313" key="8">
    <source>
        <dbReference type="EMBL" id="OQR90615.1"/>
    </source>
</evidence>
<keyword evidence="5" id="KW-1015">Disulfide bond</keyword>
<feature type="transmembrane region" description="Helical" evidence="6">
    <location>
        <begin position="406"/>
        <end position="428"/>
    </location>
</feature>
<feature type="transmembrane region" description="Helical" evidence="6">
    <location>
        <begin position="319"/>
        <end position="338"/>
    </location>
</feature>
<evidence type="ECO:0000256" key="1">
    <source>
        <dbReference type="ARBA" id="ARBA00004613"/>
    </source>
</evidence>
<comment type="subcellular location">
    <subcellularLocation>
        <location evidence="1">Secreted</location>
    </subcellularLocation>
</comment>
<feature type="chain" id="PRO_5013275017" evidence="7">
    <location>
        <begin position="16"/>
        <end position="510"/>
    </location>
</feature>
<organism evidence="8 9">
    <name type="scientific">Achlya hypogyna</name>
    <name type="common">Oomycete</name>
    <name type="synonym">Protoachlya hypogyna</name>
    <dbReference type="NCBI Taxonomy" id="1202772"/>
    <lineage>
        <taxon>Eukaryota</taxon>
        <taxon>Sar</taxon>
        <taxon>Stramenopiles</taxon>
        <taxon>Oomycota</taxon>
        <taxon>Saprolegniomycetes</taxon>
        <taxon>Saprolegniales</taxon>
        <taxon>Achlyaceae</taxon>
        <taxon>Achlya</taxon>
    </lineage>
</organism>
<keyword evidence="9" id="KW-1185">Reference proteome</keyword>
<proteinExistence type="inferred from homology"/>
<feature type="signal peptide" evidence="7">
    <location>
        <begin position="1"/>
        <end position="15"/>
    </location>
</feature>
<keyword evidence="6" id="KW-0812">Transmembrane</keyword>
<evidence type="ECO:0000256" key="2">
    <source>
        <dbReference type="ARBA" id="ARBA00009544"/>
    </source>
</evidence>
<protein>
    <submittedName>
        <fullName evidence="8">Uncharacterized protein</fullName>
    </submittedName>
</protein>
<dbReference type="Proteomes" id="UP000243579">
    <property type="component" value="Unassembled WGS sequence"/>
</dbReference>
<feature type="transmembrane region" description="Helical" evidence="6">
    <location>
        <begin position="358"/>
        <end position="385"/>
    </location>
</feature>
<dbReference type="Gene3D" id="1.10.239.10">
    <property type="entry name" value="Elicitin domain"/>
    <property type="match status" value="1"/>
</dbReference>
<keyword evidence="6" id="KW-1133">Transmembrane helix</keyword>
<evidence type="ECO:0000256" key="7">
    <source>
        <dbReference type="SAM" id="SignalP"/>
    </source>
</evidence>
<sequence length="510" mass="55814">MKFLVLAAVAAIAVAHEGHDHSDHVDCNKEQSSTVGTFLSSAPPADCNSVWATRPGIGQVSDYFTKNPEALKKLCANNNCKSYFTKMAALPDCMYEYNGAEFNVKDDAEKVVGGCEAPAGNGTGNATIATPTTTAAATTVAPAKASAGSVAALSALGCVVVQKAHFRGIDTVKWSVSSCNTATSMRDLVSSVKDSDPKEPMEMIMLYTVALALSSSMCFVTCCTVFKWVVVQTNACHGTFFMFFLCKALWFFVRLVYTFGMYLNGLVANLKVPTVLFSRVVSDSLTIAACSWFIVAAYELQRWVFNPRTAASSRRAMKIYTVVCYGLALLYLLPVGVVSYVELHEHDEPEQNDLTETLYYTALIISSIRIISIVYPMGVAVALHLRGDDIQDEVGRPLLDGHSFRNIRLVVTVFCVLNIPFLFVDSHLFSLDTMSSSSAVILRACFRILPYSSGAAASFVMGYYLSGIDEFYKVKREPRPPKPRDSNSSFASFECQMTIRNQHSFFVVSD</sequence>
<dbReference type="SUPFAM" id="SSF48647">
    <property type="entry name" value="Fungal elicitin"/>
    <property type="match status" value="1"/>
</dbReference>
<reference evidence="8 9" key="1">
    <citation type="journal article" date="2014" name="Genome Biol. Evol.">
        <title>The secreted proteins of Achlya hypogyna and Thraustotheca clavata identify the ancestral oomycete secretome and reveal gene acquisitions by horizontal gene transfer.</title>
        <authorList>
            <person name="Misner I."/>
            <person name="Blouin N."/>
            <person name="Leonard G."/>
            <person name="Richards T.A."/>
            <person name="Lane C.E."/>
        </authorList>
    </citation>
    <scope>NUCLEOTIDE SEQUENCE [LARGE SCALE GENOMIC DNA]</scope>
    <source>
        <strain evidence="8 9">ATCC 48635</strain>
    </source>
</reference>
<accession>A0A1V9YY12</accession>
<keyword evidence="7" id="KW-0732">Signal</keyword>
<gene>
    <name evidence="8" type="ORF">ACHHYP_05360</name>
</gene>
<feature type="transmembrane region" description="Helical" evidence="6">
    <location>
        <begin position="448"/>
        <end position="466"/>
    </location>
</feature>
<evidence type="ECO:0000313" key="9">
    <source>
        <dbReference type="Proteomes" id="UP000243579"/>
    </source>
</evidence>
<comment type="caution">
    <text evidence="8">The sequence shown here is derived from an EMBL/GenBank/DDBJ whole genome shotgun (WGS) entry which is preliminary data.</text>
</comment>
<keyword evidence="6" id="KW-0472">Membrane</keyword>
<evidence type="ECO:0000256" key="3">
    <source>
        <dbReference type="ARBA" id="ARBA00022525"/>
    </source>
</evidence>
<evidence type="ECO:0000256" key="6">
    <source>
        <dbReference type="SAM" id="Phobius"/>
    </source>
</evidence>
<dbReference type="SMART" id="SM01187">
    <property type="entry name" value="Elicitin"/>
    <property type="match status" value="1"/>
</dbReference>
<keyword evidence="4" id="KW-0928">Hypersensitive response elicitation</keyword>
<evidence type="ECO:0000256" key="5">
    <source>
        <dbReference type="ARBA" id="ARBA00023157"/>
    </source>
</evidence>
<dbReference type="GO" id="GO:0052040">
    <property type="term" value="P:symbiont-mediated perturbation of host programmed cell death"/>
    <property type="evidence" value="ECO:0007669"/>
    <property type="project" value="UniProtKB-KW"/>
</dbReference>
<keyword evidence="3" id="KW-0964">Secreted</keyword>
<name>A0A1V9YY12_ACHHY</name>